<dbReference type="EMBL" id="JBJVNI010000540">
    <property type="protein sequence ID" value="MFM9616315.1"/>
    <property type="molecule type" value="Genomic_DNA"/>
</dbReference>
<evidence type="ECO:0000313" key="2">
    <source>
        <dbReference type="EMBL" id="MFM9616315.1"/>
    </source>
</evidence>
<proteinExistence type="predicted"/>
<comment type="caution">
    <text evidence="2">The sequence shown here is derived from an EMBL/GenBank/DDBJ whole genome shotgun (WGS) entry which is preliminary data.</text>
</comment>
<feature type="non-terminal residue" evidence="2">
    <location>
        <position position="57"/>
    </location>
</feature>
<name>A0ABW9I7J6_9ACTN</name>
<protein>
    <submittedName>
        <fullName evidence="2">NAD-binding protein</fullName>
    </submittedName>
</protein>
<sequence length="57" mass="5880">MGEKLLVIEDQDDGVAAARRDGAEVLVGNAADPEVLADAGLARAKRLFVAIPGSFEA</sequence>
<feature type="domain" description="RCK N-terminal" evidence="1">
    <location>
        <begin position="4"/>
        <end position="53"/>
    </location>
</feature>
<dbReference type="RefSeq" id="WP_409135152.1">
    <property type="nucleotide sequence ID" value="NZ_JBJVNI010000540.1"/>
</dbReference>
<dbReference type="Pfam" id="PF02254">
    <property type="entry name" value="TrkA_N"/>
    <property type="match status" value="1"/>
</dbReference>
<dbReference type="SUPFAM" id="SSF51735">
    <property type="entry name" value="NAD(P)-binding Rossmann-fold domains"/>
    <property type="match status" value="1"/>
</dbReference>
<dbReference type="Proteomes" id="UP001631957">
    <property type="component" value="Unassembled WGS sequence"/>
</dbReference>
<dbReference type="InterPro" id="IPR036291">
    <property type="entry name" value="NAD(P)-bd_dom_sf"/>
</dbReference>
<dbReference type="InterPro" id="IPR003148">
    <property type="entry name" value="RCK_N"/>
</dbReference>
<evidence type="ECO:0000259" key="1">
    <source>
        <dbReference type="Pfam" id="PF02254"/>
    </source>
</evidence>
<gene>
    <name evidence="2" type="ORF">ACKI18_48810</name>
</gene>
<organism evidence="2 3">
    <name type="scientific">Streptomyces niveiscabiei</name>
    <dbReference type="NCBI Taxonomy" id="164115"/>
    <lineage>
        <taxon>Bacteria</taxon>
        <taxon>Bacillati</taxon>
        <taxon>Actinomycetota</taxon>
        <taxon>Actinomycetes</taxon>
        <taxon>Kitasatosporales</taxon>
        <taxon>Streptomycetaceae</taxon>
        <taxon>Streptomyces</taxon>
    </lineage>
</organism>
<evidence type="ECO:0000313" key="3">
    <source>
        <dbReference type="Proteomes" id="UP001631957"/>
    </source>
</evidence>
<reference evidence="2 3" key="1">
    <citation type="submission" date="2024-12" db="EMBL/GenBank/DDBJ databases">
        <title>Forecasting of Potato common scab and diversities of Pathogenic streptomyces spp. in china.</title>
        <authorList>
            <person name="Handique U."/>
            <person name="Wu J."/>
        </authorList>
    </citation>
    <scope>NUCLEOTIDE SEQUENCE [LARGE SCALE GENOMIC DNA]</scope>
    <source>
        <strain evidence="2 3">ZRIMU1530</strain>
    </source>
</reference>
<accession>A0ABW9I7J6</accession>
<keyword evidence="3" id="KW-1185">Reference proteome</keyword>
<dbReference type="Gene3D" id="3.40.50.720">
    <property type="entry name" value="NAD(P)-binding Rossmann-like Domain"/>
    <property type="match status" value="1"/>
</dbReference>